<protein>
    <submittedName>
        <fullName evidence="2">Uncharacterized protein</fullName>
    </submittedName>
</protein>
<dbReference type="STRING" id="29172.A0A0D8X691"/>
<name>A0A0D8X691_DICVI</name>
<organism evidence="2 3">
    <name type="scientific">Dictyocaulus viviparus</name>
    <name type="common">Bovine lungworm</name>
    <dbReference type="NCBI Taxonomy" id="29172"/>
    <lineage>
        <taxon>Eukaryota</taxon>
        <taxon>Metazoa</taxon>
        <taxon>Ecdysozoa</taxon>
        <taxon>Nematoda</taxon>
        <taxon>Chromadorea</taxon>
        <taxon>Rhabditida</taxon>
        <taxon>Rhabditina</taxon>
        <taxon>Rhabditomorpha</taxon>
        <taxon>Strongyloidea</taxon>
        <taxon>Metastrongylidae</taxon>
        <taxon>Dictyocaulus</taxon>
    </lineage>
</organism>
<evidence type="ECO:0000313" key="3">
    <source>
        <dbReference type="Proteomes" id="UP000053766"/>
    </source>
</evidence>
<feature type="non-terminal residue" evidence="2">
    <location>
        <position position="146"/>
    </location>
</feature>
<dbReference type="Proteomes" id="UP000053766">
    <property type="component" value="Unassembled WGS sequence"/>
</dbReference>
<dbReference type="AlphaFoldDB" id="A0A0D8X691"/>
<keyword evidence="1" id="KW-0472">Membrane</keyword>
<proteinExistence type="predicted"/>
<keyword evidence="3" id="KW-1185">Reference proteome</keyword>
<accession>A0A0D8X691</accession>
<dbReference type="EMBL" id="KN718437">
    <property type="protein sequence ID" value="KJH40023.1"/>
    <property type="molecule type" value="Genomic_DNA"/>
</dbReference>
<reference evidence="3" key="2">
    <citation type="journal article" date="2016" name="Sci. Rep.">
        <title>Dictyocaulus viviparus genome, variome and transcriptome elucidate lungworm biology and support future intervention.</title>
        <authorList>
            <person name="McNulty S.N."/>
            <person name="Strube C."/>
            <person name="Rosa B.A."/>
            <person name="Martin J.C."/>
            <person name="Tyagi R."/>
            <person name="Choi Y.J."/>
            <person name="Wang Q."/>
            <person name="Hallsworth Pepin K."/>
            <person name="Zhang X."/>
            <person name="Ozersky P."/>
            <person name="Wilson R.K."/>
            <person name="Sternberg P.W."/>
            <person name="Gasser R.B."/>
            <person name="Mitreva M."/>
        </authorList>
    </citation>
    <scope>NUCLEOTIDE SEQUENCE [LARGE SCALE GENOMIC DNA]</scope>
    <source>
        <strain evidence="3">HannoverDv2000</strain>
    </source>
</reference>
<gene>
    <name evidence="2" type="ORF">DICVIV_14064</name>
</gene>
<evidence type="ECO:0000256" key="1">
    <source>
        <dbReference type="SAM" id="Phobius"/>
    </source>
</evidence>
<feature type="transmembrane region" description="Helical" evidence="1">
    <location>
        <begin position="26"/>
        <end position="46"/>
    </location>
</feature>
<evidence type="ECO:0000313" key="2">
    <source>
        <dbReference type="EMBL" id="KJH40023.1"/>
    </source>
</evidence>
<sequence length="146" mass="17065">MVESSEHVKPEAPFSFGRHTDGFDPMLVGSIGILLAALLFIVYWLLRLQWDEAAARQRTEAILAMAEDDSKKVPKEAQITGGRRRNVRRRIQHHNDEIVGQIFENQSRSNDGEFFLKVDCITFKILKEKVFYRYMKVKRRLANEKR</sequence>
<keyword evidence="1" id="KW-0812">Transmembrane</keyword>
<reference evidence="2 3" key="1">
    <citation type="submission" date="2013-11" db="EMBL/GenBank/DDBJ databases">
        <title>Draft genome of the bovine lungworm Dictyocaulus viviparus.</title>
        <authorList>
            <person name="Mitreva M."/>
        </authorList>
    </citation>
    <scope>NUCLEOTIDE SEQUENCE [LARGE SCALE GENOMIC DNA]</scope>
    <source>
        <strain evidence="2 3">HannoverDv2000</strain>
    </source>
</reference>
<keyword evidence="1" id="KW-1133">Transmembrane helix</keyword>